<comment type="caution">
    <text evidence="2">The sequence shown here is derived from an EMBL/GenBank/DDBJ whole genome shotgun (WGS) entry which is preliminary data.</text>
</comment>
<feature type="transmembrane region" description="Helical" evidence="1">
    <location>
        <begin position="72"/>
        <end position="89"/>
    </location>
</feature>
<protein>
    <recommendedName>
        <fullName evidence="4">VanZ like protein</fullName>
    </recommendedName>
</protein>
<keyword evidence="1" id="KW-0472">Membrane</keyword>
<dbReference type="EMBL" id="VNHM01000001">
    <property type="protein sequence ID" value="TYO97953.1"/>
    <property type="molecule type" value="Genomic_DNA"/>
</dbReference>
<evidence type="ECO:0000256" key="1">
    <source>
        <dbReference type="SAM" id="Phobius"/>
    </source>
</evidence>
<dbReference type="AlphaFoldDB" id="A0A5S4ZY16"/>
<dbReference type="Proteomes" id="UP000323166">
    <property type="component" value="Unassembled WGS sequence"/>
</dbReference>
<reference evidence="2 3" key="1">
    <citation type="submission" date="2019-07" db="EMBL/GenBank/DDBJ databases">
        <title>Genomic Encyclopedia of Type Strains, Phase I: the one thousand microbial genomes (KMG-I) project.</title>
        <authorList>
            <person name="Kyrpides N."/>
        </authorList>
    </citation>
    <scope>NUCLEOTIDE SEQUENCE [LARGE SCALE GENOMIC DNA]</scope>
    <source>
        <strain evidence="2 3">DSM 6562</strain>
    </source>
</reference>
<feature type="transmembrane region" description="Helical" evidence="1">
    <location>
        <begin position="6"/>
        <end position="26"/>
    </location>
</feature>
<sequence>MDMLRACTVLNYLLGSTVVVTALCNYLKKGKIVPLYIALAIIIAGPLEALLVNYVKQSPAISPVDEEHYVKMVDNITSIVFLILLGLAVKESDKDI</sequence>
<name>A0A5S4ZY16_9FIRM</name>
<proteinExistence type="predicted"/>
<dbReference type="RefSeq" id="WP_166510304.1">
    <property type="nucleotide sequence ID" value="NZ_VNHM01000001.1"/>
</dbReference>
<accession>A0A5S4ZY16</accession>
<feature type="transmembrane region" description="Helical" evidence="1">
    <location>
        <begin position="33"/>
        <end position="52"/>
    </location>
</feature>
<keyword evidence="3" id="KW-1185">Reference proteome</keyword>
<keyword evidence="1" id="KW-1133">Transmembrane helix</keyword>
<organism evidence="2 3">
    <name type="scientific">Desulfallas thermosapovorans DSM 6562</name>
    <dbReference type="NCBI Taxonomy" id="1121431"/>
    <lineage>
        <taxon>Bacteria</taxon>
        <taxon>Bacillati</taxon>
        <taxon>Bacillota</taxon>
        <taxon>Clostridia</taxon>
        <taxon>Eubacteriales</taxon>
        <taxon>Desulfallaceae</taxon>
        <taxon>Desulfallas</taxon>
    </lineage>
</organism>
<evidence type="ECO:0000313" key="3">
    <source>
        <dbReference type="Proteomes" id="UP000323166"/>
    </source>
</evidence>
<gene>
    <name evidence="2" type="ORF">LX24_00237</name>
</gene>
<evidence type="ECO:0000313" key="2">
    <source>
        <dbReference type="EMBL" id="TYO97953.1"/>
    </source>
</evidence>
<keyword evidence="1" id="KW-0812">Transmembrane</keyword>
<evidence type="ECO:0008006" key="4">
    <source>
        <dbReference type="Google" id="ProtNLM"/>
    </source>
</evidence>